<sequence length="83" mass="8837">MTMKTFEVGLNSYLGGAVLLAFAALSFAGTPSASTEPPVALIDGKPVLASELLEASQGQISNLRKQEYDIKRRALDGVIEKKL</sequence>
<organism evidence="1 2">
    <name type="scientific">Ciceribacter ferrooxidans</name>
    <dbReference type="NCBI Taxonomy" id="2509717"/>
    <lineage>
        <taxon>Bacteria</taxon>
        <taxon>Pseudomonadati</taxon>
        <taxon>Pseudomonadota</taxon>
        <taxon>Alphaproteobacteria</taxon>
        <taxon>Hyphomicrobiales</taxon>
        <taxon>Rhizobiaceae</taxon>
        <taxon>Ciceribacter</taxon>
    </lineage>
</organism>
<dbReference type="EMBL" id="SDVB01000339">
    <property type="protein sequence ID" value="RYC02895.1"/>
    <property type="molecule type" value="Genomic_DNA"/>
</dbReference>
<comment type="caution">
    <text evidence="1">The sequence shown here is derived from an EMBL/GenBank/DDBJ whole genome shotgun (WGS) entry which is preliminary data.</text>
</comment>
<protein>
    <submittedName>
        <fullName evidence="1">Uncharacterized protein</fullName>
    </submittedName>
</protein>
<evidence type="ECO:0000313" key="1">
    <source>
        <dbReference type="EMBL" id="RYC02895.1"/>
    </source>
</evidence>
<dbReference type="AlphaFoldDB" id="A0A4Q2SCA4"/>
<dbReference type="RefSeq" id="WP_165351264.1">
    <property type="nucleotide sequence ID" value="NZ_SDVB01000339.1"/>
</dbReference>
<reference evidence="1 2" key="1">
    <citation type="submission" date="2019-01" db="EMBL/GenBank/DDBJ databases">
        <authorList>
            <person name="Deng T."/>
        </authorList>
    </citation>
    <scope>NUCLEOTIDE SEQUENCE [LARGE SCALE GENOMIC DNA]</scope>
    <source>
        <strain evidence="1 2">F8825</strain>
    </source>
</reference>
<gene>
    <name evidence="1" type="ORF">EUU22_22175</name>
</gene>
<proteinExistence type="predicted"/>
<accession>A0A4Q2SCA4</accession>
<dbReference type="Proteomes" id="UP000291088">
    <property type="component" value="Unassembled WGS sequence"/>
</dbReference>
<evidence type="ECO:0000313" key="2">
    <source>
        <dbReference type="Proteomes" id="UP000291088"/>
    </source>
</evidence>
<feature type="non-terminal residue" evidence="1">
    <location>
        <position position="83"/>
    </location>
</feature>
<keyword evidence="2" id="KW-1185">Reference proteome</keyword>
<name>A0A4Q2SCA4_9HYPH</name>